<keyword evidence="1" id="KW-0472">Membrane</keyword>
<accession>A0A812AM11</accession>
<organism evidence="2 3">
    <name type="scientific">Acanthosepion pharaonis</name>
    <name type="common">Pharaoh cuttlefish</name>
    <name type="synonym">Sepia pharaonis</name>
    <dbReference type="NCBI Taxonomy" id="158019"/>
    <lineage>
        <taxon>Eukaryota</taxon>
        <taxon>Metazoa</taxon>
        <taxon>Spiralia</taxon>
        <taxon>Lophotrochozoa</taxon>
        <taxon>Mollusca</taxon>
        <taxon>Cephalopoda</taxon>
        <taxon>Coleoidea</taxon>
        <taxon>Decapodiformes</taxon>
        <taxon>Sepiida</taxon>
        <taxon>Sepiina</taxon>
        <taxon>Sepiidae</taxon>
        <taxon>Acanthosepion</taxon>
    </lineage>
</organism>
<dbReference type="EMBL" id="CAHIKZ030000084">
    <property type="protein sequence ID" value="CAE1150372.1"/>
    <property type="molecule type" value="Genomic_DNA"/>
</dbReference>
<keyword evidence="3" id="KW-1185">Reference proteome</keyword>
<evidence type="ECO:0000313" key="2">
    <source>
        <dbReference type="EMBL" id="CAE1150372.1"/>
    </source>
</evidence>
<protein>
    <submittedName>
        <fullName evidence="2">Uncharacterized protein</fullName>
    </submittedName>
</protein>
<feature type="transmembrane region" description="Helical" evidence="1">
    <location>
        <begin position="184"/>
        <end position="206"/>
    </location>
</feature>
<feature type="transmembrane region" description="Helical" evidence="1">
    <location>
        <begin position="264"/>
        <end position="290"/>
    </location>
</feature>
<proteinExistence type="predicted"/>
<feature type="transmembrane region" description="Helical" evidence="1">
    <location>
        <begin position="227"/>
        <end position="252"/>
    </location>
</feature>
<feature type="transmembrane region" description="Helical" evidence="1">
    <location>
        <begin position="12"/>
        <end position="29"/>
    </location>
</feature>
<evidence type="ECO:0000256" key="1">
    <source>
        <dbReference type="SAM" id="Phobius"/>
    </source>
</evidence>
<reference evidence="2" key="1">
    <citation type="submission" date="2021-01" db="EMBL/GenBank/DDBJ databases">
        <authorList>
            <person name="Li R."/>
            <person name="Bekaert M."/>
        </authorList>
    </citation>
    <scope>NUCLEOTIDE SEQUENCE</scope>
    <source>
        <strain evidence="2">Farmed</strain>
    </source>
</reference>
<feature type="transmembrane region" description="Helical" evidence="1">
    <location>
        <begin position="113"/>
        <end position="135"/>
    </location>
</feature>
<evidence type="ECO:0000313" key="3">
    <source>
        <dbReference type="Proteomes" id="UP000597762"/>
    </source>
</evidence>
<feature type="transmembrane region" description="Helical" evidence="1">
    <location>
        <begin position="142"/>
        <end position="164"/>
    </location>
</feature>
<keyword evidence="1" id="KW-1133">Transmembrane helix</keyword>
<sequence length="296" mass="34753">MGKLSPTWACSFSWFSLFTFFHISFQIIVDVPLSSLLVVLFTLPNILFSFFSLFLTSVCCPPFCSVSSVGEFEDEIEVFLRMRIKFIHLFILCIPSLIHLFISFTILHFVYSFLFICYYTTFSFFIFTLVDFGFLSSLFSHFVAFYFSFSPVFLLFVISYLFFFSSFIPPHFSLCLSSKFSFQVISFSFYFKVFLSIYHSFILIFCSFGQNLSFSLFPPKSSFLPKFFFLLSFLELNLFVSFLLIFIFLSFIPLYFPIFSFFKSIFLFSFLPLSFISYCLTFLLSSFLSFTSLTLL</sequence>
<feature type="transmembrane region" description="Helical" evidence="1">
    <location>
        <begin position="86"/>
        <end position="107"/>
    </location>
</feature>
<gene>
    <name evidence="2" type="ORF">SPHA_2924</name>
</gene>
<dbReference type="AlphaFoldDB" id="A0A812AM11"/>
<keyword evidence="1" id="KW-0812">Transmembrane</keyword>
<name>A0A812AM11_ACAPH</name>
<dbReference type="Proteomes" id="UP000597762">
    <property type="component" value="Unassembled WGS sequence"/>
</dbReference>
<feature type="transmembrane region" description="Helical" evidence="1">
    <location>
        <begin position="35"/>
        <end position="55"/>
    </location>
</feature>
<comment type="caution">
    <text evidence="2">The sequence shown here is derived from an EMBL/GenBank/DDBJ whole genome shotgun (WGS) entry which is preliminary data.</text>
</comment>